<name>A0A5P9U8G2_9BETA</name>
<organism evidence="1">
    <name type="scientific">Human betaherpesvirus 6</name>
    <dbReference type="NCBI Taxonomy" id="10368"/>
    <lineage>
        <taxon>Viruses</taxon>
        <taxon>Duplodnaviria</taxon>
        <taxon>Heunggongvirae</taxon>
        <taxon>Peploviricota</taxon>
        <taxon>Herviviricetes</taxon>
        <taxon>Herpesvirales</taxon>
        <taxon>Orthoherpesviridae</taxon>
        <taxon>Betaherpesvirinae</taxon>
        <taxon>Roseolovirus</taxon>
    </lineage>
</organism>
<proteinExistence type="predicted"/>
<dbReference type="EMBL" id="KY315527">
    <property type="protein sequence ID" value="QFW55199.1"/>
    <property type="molecule type" value="Genomic_DNA"/>
</dbReference>
<sequence>MTKEHDILTSPVNIKLFIVAFRLFPSTHSQ</sequence>
<accession>A0A5P9U8G2</accession>
<reference evidence="1" key="1">
    <citation type="journal article" date="2018" name="BMC Genomics">
        <title>Comparative genomic, transcriptomic, and proteomic reannotation of human herpesvirus 6.</title>
        <authorList>
            <person name="Greninger A.L."/>
            <person name="Knudsen G.M."/>
            <person name="Roychoudhury P."/>
            <person name="Hanson D.J."/>
            <person name="Sedlak R.H."/>
            <person name="Xie H."/>
            <person name="Guan J."/>
            <person name="Nguyen T."/>
            <person name="Peddu V."/>
            <person name="Boeckh M."/>
            <person name="Huang M.L."/>
            <person name="Cook L."/>
            <person name="Depledge D.P."/>
            <person name="Zerr D.M."/>
            <person name="Koelle D.M."/>
            <person name="Gantt S."/>
            <person name="Yoshikawa T."/>
            <person name="Caserta M."/>
            <person name="Hill J.A."/>
            <person name="Jerome K.R."/>
        </authorList>
    </citation>
    <scope>NUCLEOTIDE SEQUENCE</scope>
    <source>
        <strain evidence="1">HP8H1</strain>
    </source>
</reference>
<protein>
    <submittedName>
        <fullName evidence="1">Uncharacterized protein</fullName>
    </submittedName>
</protein>
<evidence type="ECO:0000313" key="1">
    <source>
        <dbReference type="EMBL" id="QFW55199.1"/>
    </source>
</evidence>